<dbReference type="SMART" id="SM00273">
    <property type="entry name" value="ENTH"/>
    <property type="match status" value="1"/>
</dbReference>
<keyword evidence="10" id="KW-1185">Reference proteome</keyword>
<feature type="compositionally biased region" description="Polar residues" evidence="7">
    <location>
        <begin position="173"/>
        <end position="197"/>
    </location>
</feature>
<dbReference type="GO" id="GO:0030276">
    <property type="term" value="F:clathrin binding"/>
    <property type="evidence" value="ECO:0007669"/>
    <property type="project" value="TreeGrafter"/>
</dbReference>
<gene>
    <name evidence="9" type="ORF">RDWZM_007992</name>
</gene>
<keyword evidence="5" id="KW-0677">Repeat</keyword>
<dbReference type="Gene3D" id="1.25.40.90">
    <property type="match status" value="1"/>
</dbReference>
<dbReference type="GO" id="GO:0005886">
    <property type="term" value="C:plasma membrane"/>
    <property type="evidence" value="ECO:0007669"/>
    <property type="project" value="TreeGrafter"/>
</dbReference>
<dbReference type="InterPro" id="IPR003903">
    <property type="entry name" value="UIM_dom"/>
</dbReference>
<feature type="region of interest" description="Disordered" evidence="7">
    <location>
        <begin position="414"/>
        <end position="446"/>
    </location>
</feature>
<reference evidence="9" key="1">
    <citation type="submission" date="2022-12" db="EMBL/GenBank/DDBJ databases">
        <title>Genome assemblies of Blomia tropicalis.</title>
        <authorList>
            <person name="Cui Y."/>
        </authorList>
    </citation>
    <scope>NUCLEOTIDE SEQUENCE</scope>
    <source>
        <tissue evidence="9">Adult mites</tissue>
    </source>
</reference>
<name>A0A9Q0RJY2_BLOTA</name>
<keyword evidence="3" id="KW-0963">Cytoplasm</keyword>
<evidence type="ECO:0000256" key="6">
    <source>
        <dbReference type="ARBA" id="ARBA00023121"/>
    </source>
</evidence>
<evidence type="ECO:0000259" key="8">
    <source>
        <dbReference type="PROSITE" id="PS50942"/>
    </source>
</evidence>
<evidence type="ECO:0000313" key="10">
    <source>
        <dbReference type="Proteomes" id="UP001142055"/>
    </source>
</evidence>
<feature type="region of interest" description="Disordered" evidence="7">
    <location>
        <begin position="171"/>
        <end position="209"/>
    </location>
</feature>
<dbReference type="InterPro" id="IPR008942">
    <property type="entry name" value="ENTH_VHS"/>
</dbReference>
<dbReference type="FunFam" id="1.25.40.90:FF:000002">
    <property type="entry name" value="epsin-2 isoform X1"/>
    <property type="match status" value="1"/>
</dbReference>
<evidence type="ECO:0000256" key="7">
    <source>
        <dbReference type="SAM" id="MobiDB-lite"/>
    </source>
</evidence>
<evidence type="ECO:0000256" key="1">
    <source>
        <dbReference type="ARBA" id="ARBA00004496"/>
    </source>
</evidence>
<dbReference type="GO" id="GO:0030125">
    <property type="term" value="C:clathrin vesicle coat"/>
    <property type="evidence" value="ECO:0007669"/>
    <property type="project" value="TreeGrafter"/>
</dbReference>
<feature type="compositionally biased region" description="Polar residues" evidence="7">
    <location>
        <begin position="436"/>
        <end position="446"/>
    </location>
</feature>
<feature type="region of interest" description="Disordered" evidence="7">
    <location>
        <begin position="275"/>
        <end position="367"/>
    </location>
</feature>
<feature type="region of interest" description="Disordered" evidence="7">
    <location>
        <begin position="505"/>
        <end position="531"/>
    </location>
</feature>
<dbReference type="Pfam" id="PF01417">
    <property type="entry name" value="ENTH"/>
    <property type="match status" value="1"/>
</dbReference>
<feature type="compositionally biased region" description="Polar residues" evidence="7">
    <location>
        <begin position="507"/>
        <end position="531"/>
    </location>
</feature>
<comment type="similarity">
    <text evidence="2">Belongs to the epsin family.</text>
</comment>
<accession>A0A9Q0RJY2</accession>
<feature type="compositionally biased region" description="Polar residues" evidence="7">
    <location>
        <begin position="414"/>
        <end position="426"/>
    </location>
</feature>
<keyword evidence="6" id="KW-0446">Lipid-binding</keyword>
<dbReference type="Proteomes" id="UP001142055">
    <property type="component" value="Chromosome 3"/>
</dbReference>
<evidence type="ECO:0000256" key="4">
    <source>
        <dbReference type="ARBA" id="ARBA00022553"/>
    </source>
</evidence>
<dbReference type="GO" id="GO:0006897">
    <property type="term" value="P:endocytosis"/>
    <property type="evidence" value="ECO:0007669"/>
    <property type="project" value="TreeGrafter"/>
</dbReference>
<comment type="subcellular location">
    <subcellularLocation>
        <location evidence="1">Cytoplasm</location>
    </subcellularLocation>
</comment>
<protein>
    <recommendedName>
        <fullName evidence="8">ENTH domain-containing protein</fullName>
    </recommendedName>
</protein>
<proteinExistence type="inferred from homology"/>
<sequence>MINVQEIRRNVINVVKNYSDAQVKVRKATSNEPWGASSTLMGEIADLTYNVVAFSEIMQIIWKRLNDHGKNWRHVYKALVLLEYLIKTGSEKVAQQCRDNLFAIQTLKDFQYLEDNKDQGLSIREKSKALVTLLKDDERLKNERARALKAKERFAQSHSVVASSVLEAGESIPKTSSSYHESLSSPIEGLGSSSRAPNSELECARPQTVGEEELQLQLALAMSKEEAEQEERQRKNDDLRLKLALEESEKLKKVAQPRSAVDDLLSLNEPTVPVMTDPWGAPLQENNLLPSPPNKSKPQQQQQDPWGGSASALTSSSFEPEKSAFPDPWVSQPRSTSAVNDPWSLGSNDSGQPSKNDPWNTANSNGNVNHEIRLTDLMEPSKVLNNSDSVRRTPESFLGPNSNLVNLDALVSNKTQSSTSPNNNPFASAVVPAPSNPFQTNKPSQPTINQLRAQSSSTTVNYSNASALSSLFTTSTDPSLMPAMSNNTGSTMPMMPTTTLASPWASFPSSQVGPNVSSNSATSPQNNPFAM</sequence>
<evidence type="ECO:0000256" key="2">
    <source>
        <dbReference type="ARBA" id="ARBA00010130"/>
    </source>
</evidence>
<dbReference type="PANTHER" id="PTHR12276">
    <property type="entry name" value="EPSIN/ENT-RELATED"/>
    <property type="match status" value="1"/>
</dbReference>
<evidence type="ECO:0000256" key="5">
    <source>
        <dbReference type="ARBA" id="ARBA00022737"/>
    </source>
</evidence>
<comment type="caution">
    <text evidence="9">The sequence shown here is derived from an EMBL/GenBank/DDBJ whole genome shotgun (WGS) entry which is preliminary data.</text>
</comment>
<dbReference type="EMBL" id="JAPWDV010000003">
    <property type="protein sequence ID" value="KAJ6216835.1"/>
    <property type="molecule type" value="Genomic_DNA"/>
</dbReference>
<dbReference type="AlphaFoldDB" id="A0A9Q0RJY2"/>
<organism evidence="9 10">
    <name type="scientific">Blomia tropicalis</name>
    <name type="common">Mite</name>
    <dbReference type="NCBI Taxonomy" id="40697"/>
    <lineage>
        <taxon>Eukaryota</taxon>
        <taxon>Metazoa</taxon>
        <taxon>Ecdysozoa</taxon>
        <taxon>Arthropoda</taxon>
        <taxon>Chelicerata</taxon>
        <taxon>Arachnida</taxon>
        <taxon>Acari</taxon>
        <taxon>Acariformes</taxon>
        <taxon>Sarcoptiformes</taxon>
        <taxon>Astigmata</taxon>
        <taxon>Glycyphagoidea</taxon>
        <taxon>Echimyopodidae</taxon>
        <taxon>Blomia</taxon>
    </lineage>
</organism>
<evidence type="ECO:0000256" key="3">
    <source>
        <dbReference type="ARBA" id="ARBA00022490"/>
    </source>
</evidence>
<feature type="compositionally biased region" description="Polar residues" evidence="7">
    <location>
        <begin position="332"/>
        <end position="367"/>
    </location>
</feature>
<dbReference type="PANTHER" id="PTHR12276:SF115">
    <property type="entry name" value="FI19443P1"/>
    <property type="match status" value="1"/>
</dbReference>
<dbReference type="GO" id="GO:0005543">
    <property type="term" value="F:phospholipid binding"/>
    <property type="evidence" value="ECO:0007669"/>
    <property type="project" value="TreeGrafter"/>
</dbReference>
<feature type="domain" description="ENTH" evidence="8">
    <location>
        <begin position="13"/>
        <end position="144"/>
    </location>
</feature>
<dbReference type="CDD" id="cd16990">
    <property type="entry name" value="ENTH_Epsin"/>
    <property type="match status" value="1"/>
</dbReference>
<dbReference type="SUPFAM" id="SSF48464">
    <property type="entry name" value="ENTH/VHS domain"/>
    <property type="match status" value="1"/>
</dbReference>
<evidence type="ECO:0000313" key="9">
    <source>
        <dbReference type="EMBL" id="KAJ6216835.1"/>
    </source>
</evidence>
<keyword evidence="4" id="KW-0597">Phosphoprotein</keyword>
<dbReference type="GO" id="GO:0005768">
    <property type="term" value="C:endosome"/>
    <property type="evidence" value="ECO:0007669"/>
    <property type="project" value="TreeGrafter"/>
</dbReference>
<dbReference type="OMA" id="YLIKCGS"/>
<dbReference type="InterPro" id="IPR013809">
    <property type="entry name" value="ENTH"/>
</dbReference>
<dbReference type="PROSITE" id="PS50330">
    <property type="entry name" value="UIM"/>
    <property type="match status" value="1"/>
</dbReference>
<dbReference type="PROSITE" id="PS50942">
    <property type="entry name" value="ENTH"/>
    <property type="match status" value="1"/>
</dbReference>